<protein>
    <submittedName>
        <fullName evidence="6">Uncharacterized protein</fullName>
    </submittedName>
</protein>
<keyword evidence="7" id="KW-1185">Reference proteome</keyword>
<dbReference type="PROSITE" id="PS50207">
    <property type="entry name" value="CASPASE_P10"/>
    <property type="match status" value="1"/>
</dbReference>
<dbReference type="InterPro" id="IPR002398">
    <property type="entry name" value="Pept_C14"/>
</dbReference>
<dbReference type="PANTHER" id="PTHR47901:SF3">
    <property type="entry name" value="CASPASE-1"/>
    <property type="match status" value="1"/>
</dbReference>
<dbReference type="SMART" id="SM00115">
    <property type="entry name" value="CASc"/>
    <property type="match status" value="1"/>
</dbReference>
<evidence type="ECO:0000256" key="1">
    <source>
        <dbReference type="ARBA" id="ARBA00010134"/>
    </source>
</evidence>
<dbReference type="PANTHER" id="PTHR47901">
    <property type="entry name" value="CASPASE RECRUITMENT DOMAIN-CONTAINING PROTEIN 18"/>
    <property type="match status" value="1"/>
</dbReference>
<sequence>MNDLERDHILITRNSDLLHNTRITPTLLSKIRIHLSEYEKQELDNIRELRNKIDQADAFYALVVTKPGLYNQLIDAFTSEAQHAPANWLRELPEEYRQQPQLSNTGQANSLPNPQQYGNQPNLSHQNQEIVHVPTPISHGPPNPSQTSQASSGDMAELMKKLELSESEVRKLLDFVKDVTPLDVDVLTPTQSLDYQEHSYNLPPESKGLKGYALFLNIIKFENGLRSREEGADIDMRYMSELWSQLGYKIFPKSIEKREKDLKFKEDIKRMISDFKEACHKGKPRSIIVFIGSHGGWNTICTSDPKDDKGNLVTIKLYEEIVDEFSTEKLKDQPKNQPKIFLIQTCQDHIPVRNATDDVPPDFHISDTIVCTAQVPGAVSHRDKYKGSWFLYCLTYVFMKKAHKLYTLREMLDIVKLMMANIQSDAKKGQMVAINDVGMTDQLRFYLDP</sequence>
<comment type="similarity">
    <text evidence="1 2">Belongs to the peptidase C14A family.</text>
</comment>
<dbReference type="EMBL" id="CAXLJM020000068">
    <property type="protein sequence ID" value="CAL8123905.1"/>
    <property type="molecule type" value="Genomic_DNA"/>
</dbReference>
<name>A0ABP1R9X5_9HEXA</name>
<evidence type="ECO:0000259" key="5">
    <source>
        <dbReference type="PROSITE" id="PS50208"/>
    </source>
</evidence>
<feature type="compositionally biased region" description="Polar residues" evidence="3">
    <location>
        <begin position="98"/>
        <end position="129"/>
    </location>
</feature>
<evidence type="ECO:0000256" key="2">
    <source>
        <dbReference type="RuleBase" id="RU003971"/>
    </source>
</evidence>
<evidence type="ECO:0000256" key="3">
    <source>
        <dbReference type="SAM" id="MobiDB-lite"/>
    </source>
</evidence>
<evidence type="ECO:0000313" key="6">
    <source>
        <dbReference type="EMBL" id="CAL8123905.1"/>
    </source>
</evidence>
<dbReference type="Gene3D" id="3.40.50.1460">
    <property type="match status" value="1"/>
</dbReference>
<dbReference type="InterPro" id="IPR002138">
    <property type="entry name" value="Pept_C14_p10"/>
</dbReference>
<feature type="region of interest" description="Disordered" evidence="3">
    <location>
        <begin position="97"/>
        <end position="155"/>
    </location>
</feature>
<dbReference type="Proteomes" id="UP001642540">
    <property type="component" value="Unassembled WGS sequence"/>
</dbReference>
<proteinExistence type="inferred from homology"/>
<organism evidence="6 7">
    <name type="scientific">Orchesella dallaii</name>
    <dbReference type="NCBI Taxonomy" id="48710"/>
    <lineage>
        <taxon>Eukaryota</taxon>
        <taxon>Metazoa</taxon>
        <taxon>Ecdysozoa</taxon>
        <taxon>Arthropoda</taxon>
        <taxon>Hexapoda</taxon>
        <taxon>Collembola</taxon>
        <taxon>Entomobryomorpha</taxon>
        <taxon>Entomobryoidea</taxon>
        <taxon>Orchesellidae</taxon>
        <taxon>Orchesellinae</taxon>
        <taxon>Orchesella</taxon>
    </lineage>
</organism>
<dbReference type="InterPro" id="IPR001309">
    <property type="entry name" value="Pept_C14_p20"/>
</dbReference>
<dbReference type="InterPro" id="IPR011600">
    <property type="entry name" value="Pept_C14_caspase"/>
</dbReference>
<evidence type="ECO:0000313" key="7">
    <source>
        <dbReference type="Proteomes" id="UP001642540"/>
    </source>
</evidence>
<accession>A0ABP1R9X5</accession>
<dbReference type="PROSITE" id="PS50208">
    <property type="entry name" value="CASPASE_P20"/>
    <property type="match status" value="1"/>
</dbReference>
<dbReference type="InterPro" id="IPR029030">
    <property type="entry name" value="Caspase-like_dom_sf"/>
</dbReference>
<dbReference type="InterPro" id="IPR015917">
    <property type="entry name" value="Pept_C14A"/>
</dbReference>
<evidence type="ECO:0000259" key="4">
    <source>
        <dbReference type="PROSITE" id="PS50207"/>
    </source>
</evidence>
<reference evidence="6 7" key="1">
    <citation type="submission" date="2024-08" db="EMBL/GenBank/DDBJ databases">
        <authorList>
            <person name="Cucini C."/>
            <person name="Frati F."/>
        </authorList>
    </citation>
    <scope>NUCLEOTIDE SEQUENCE [LARGE SCALE GENOMIC DNA]</scope>
</reference>
<feature type="domain" description="Caspase family p10" evidence="4">
    <location>
        <begin position="366"/>
        <end position="449"/>
    </location>
</feature>
<comment type="caution">
    <text evidence="6">The sequence shown here is derived from an EMBL/GenBank/DDBJ whole genome shotgun (WGS) entry which is preliminary data.</text>
</comment>
<feature type="domain" description="Caspase family p20" evidence="5">
    <location>
        <begin position="209"/>
        <end position="347"/>
    </location>
</feature>
<dbReference type="Pfam" id="PF00656">
    <property type="entry name" value="Peptidase_C14"/>
    <property type="match status" value="1"/>
</dbReference>
<dbReference type="SUPFAM" id="SSF52129">
    <property type="entry name" value="Caspase-like"/>
    <property type="match status" value="1"/>
</dbReference>
<gene>
    <name evidence="6" type="ORF">ODALV1_LOCUS20369</name>
</gene>